<dbReference type="InterPro" id="IPR003018">
    <property type="entry name" value="GAF"/>
</dbReference>
<dbReference type="InterPro" id="IPR036890">
    <property type="entry name" value="HATPase_C_sf"/>
</dbReference>
<dbReference type="InterPro" id="IPR029016">
    <property type="entry name" value="GAF-like_dom_sf"/>
</dbReference>
<evidence type="ECO:0000256" key="3">
    <source>
        <dbReference type="ARBA" id="ARBA00022553"/>
    </source>
</evidence>
<sequence length="391" mass="42093">MTWRQFTAPPDCDYLCAHLMADSVVVFAVDGDDLFVAASGPRDPRIAESLRIPLGFGITGQVAEDGRPVRIDRDSPRNVVHRRLIGLGPGESVSRICAPIPGLYGEIVGVLAAYRNCARPFSEEELTRATELASPLGLRMHTEQLWVAVGRHRAERDRLIAAAISAQEDERRRIAFDLHDGVTTVLATMAFHLNAADLAVRDLPHAQAARAQIAAAQQLADLAYHQTRSAISGLHSLVLDDLGLVAALESLIQGAAPEPGTEVELLADPPQVLGDIPSHAAAALYRLAQEALSNAVRHAEAKRIVLSLRRSGDSLVLACTDDGRGFDTSEPPSARTTPDDPARHHFGLSSIEQRAALLGADLRLESSPGRGTRVIVELPLDVTDRETAFEC</sequence>
<evidence type="ECO:0000256" key="4">
    <source>
        <dbReference type="ARBA" id="ARBA00022679"/>
    </source>
</evidence>
<keyword evidence="7" id="KW-0067">ATP-binding</keyword>
<gene>
    <name evidence="11" type="ORF">GCM10009547_16030</name>
</gene>
<evidence type="ECO:0000313" key="12">
    <source>
        <dbReference type="Proteomes" id="UP001500957"/>
    </source>
</evidence>
<reference evidence="11 12" key="1">
    <citation type="journal article" date="2019" name="Int. J. Syst. Evol. Microbiol.">
        <title>The Global Catalogue of Microorganisms (GCM) 10K type strain sequencing project: providing services to taxonomists for standard genome sequencing and annotation.</title>
        <authorList>
            <consortium name="The Broad Institute Genomics Platform"/>
            <consortium name="The Broad Institute Genome Sequencing Center for Infectious Disease"/>
            <person name="Wu L."/>
            <person name="Ma J."/>
        </authorList>
    </citation>
    <scope>NUCLEOTIDE SEQUENCE [LARGE SCALE GENOMIC DNA]</scope>
    <source>
        <strain evidence="11 12">JCM 10671</strain>
    </source>
</reference>
<dbReference type="Pfam" id="PF02518">
    <property type="entry name" value="HATPase_c"/>
    <property type="match status" value="1"/>
</dbReference>
<comment type="caution">
    <text evidence="11">The sequence shown here is derived from an EMBL/GenBank/DDBJ whole genome shotgun (WGS) entry which is preliminary data.</text>
</comment>
<feature type="region of interest" description="Disordered" evidence="9">
    <location>
        <begin position="322"/>
        <end position="342"/>
    </location>
</feature>
<dbReference type="Proteomes" id="UP001500957">
    <property type="component" value="Unassembled WGS sequence"/>
</dbReference>
<evidence type="ECO:0000256" key="7">
    <source>
        <dbReference type="ARBA" id="ARBA00022840"/>
    </source>
</evidence>
<dbReference type="PANTHER" id="PTHR24421:SF10">
    <property type="entry name" value="NITRATE_NITRITE SENSOR PROTEIN NARQ"/>
    <property type="match status" value="1"/>
</dbReference>
<evidence type="ECO:0000256" key="9">
    <source>
        <dbReference type="SAM" id="MobiDB-lite"/>
    </source>
</evidence>
<protein>
    <recommendedName>
        <fullName evidence="2">histidine kinase</fullName>
        <ecNumber evidence="2">2.7.13.3</ecNumber>
    </recommendedName>
</protein>
<dbReference type="SUPFAM" id="SSF55874">
    <property type="entry name" value="ATPase domain of HSP90 chaperone/DNA topoisomerase II/histidine kinase"/>
    <property type="match status" value="1"/>
</dbReference>
<evidence type="ECO:0000313" key="11">
    <source>
        <dbReference type="EMBL" id="GAA0614949.1"/>
    </source>
</evidence>
<dbReference type="InterPro" id="IPR005467">
    <property type="entry name" value="His_kinase_dom"/>
</dbReference>
<dbReference type="Gene3D" id="3.30.565.10">
    <property type="entry name" value="Histidine kinase-like ATPase, C-terminal domain"/>
    <property type="match status" value="1"/>
</dbReference>
<dbReference type="GO" id="GO:0016301">
    <property type="term" value="F:kinase activity"/>
    <property type="evidence" value="ECO:0007669"/>
    <property type="project" value="UniProtKB-KW"/>
</dbReference>
<dbReference type="CDD" id="cd16917">
    <property type="entry name" value="HATPase_UhpB-NarQ-NarX-like"/>
    <property type="match status" value="1"/>
</dbReference>
<comment type="catalytic activity">
    <reaction evidence="1">
        <text>ATP + protein L-histidine = ADP + protein N-phospho-L-histidine.</text>
        <dbReference type="EC" id="2.7.13.3"/>
    </reaction>
</comment>
<name>A0ABN1GN42_9ACTN</name>
<dbReference type="Pfam" id="PF13185">
    <property type="entry name" value="GAF_2"/>
    <property type="match status" value="1"/>
</dbReference>
<dbReference type="InterPro" id="IPR011712">
    <property type="entry name" value="Sig_transdc_His_kin_sub3_dim/P"/>
</dbReference>
<evidence type="ECO:0000256" key="1">
    <source>
        <dbReference type="ARBA" id="ARBA00000085"/>
    </source>
</evidence>
<dbReference type="RefSeq" id="WP_344603409.1">
    <property type="nucleotide sequence ID" value="NZ_BAAAHE010000011.1"/>
</dbReference>
<keyword evidence="3" id="KW-0597">Phosphoprotein</keyword>
<dbReference type="Pfam" id="PF07730">
    <property type="entry name" value="HisKA_3"/>
    <property type="match status" value="1"/>
</dbReference>
<dbReference type="Gene3D" id="3.30.450.40">
    <property type="match status" value="1"/>
</dbReference>
<proteinExistence type="predicted"/>
<evidence type="ECO:0000256" key="6">
    <source>
        <dbReference type="ARBA" id="ARBA00022777"/>
    </source>
</evidence>
<dbReference type="SMART" id="SM00065">
    <property type="entry name" value="GAF"/>
    <property type="match status" value="1"/>
</dbReference>
<dbReference type="PANTHER" id="PTHR24421">
    <property type="entry name" value="NITRATE/NITRITE SENSOR PROTEIN NARX-RELATED"/>
    <property type="match status" value="1"/>
</dbReference>
<accession>A0ABN1GN42</accession>
<keyword evidence="4" id="KW-0808">Transferase</keyword>
<evidence type="ECO:0000256" key="5">
    <source>
        <dbReference type="ARBA" id="ARBA00022741"/>
    </source>
</evidence>
<dbReference type="EMBL" id="BAAAHE010000011">
    <property type="protein sequence ID" value="GAA0614949.1"/>
    <property type="molecule type" value="Genomic_DNA"/>
</dbReference>
<evidence type="ECO:0000256" key="2">
    <source>
        <dbReference type="ARBA" id="ARBA00012438"/>
    </source>
</evidence>
<dbReference type="Gene3D" id="1.20.5.1930">
    <property type="match status" value="1"/>
</dbReference>
<evidence type="ECO:0000256" key="8">
    <source>
        <dbReference type="ARBA" id="ARBA00023012"/>
    </source>
</evidence>
<dbReference type="SMART" id="SM00387">
    <property type="entry name" value="HATPase_c"/>
    <property type="match status" value="1"/>
</dbReference>
<dbReference type="SUPFAM" id="SSF55781">
    <property type="entry name" value="GAF domain-like"/>
    <property type="match status" value="1"/>
</dbReference>
<evidence type="ECO:0000259" key="10">
    <source>
        <dbReference type="PROSITE" id="PS50109"/>
    </source>
</evidence>
<dbReference type="InterPro" id="IPR050482">
    <property type="entry name" value="Sensor_HK_TwoCompSys"/>
</dbReference>
<keyword evidence="12" id="KW-1185">Reference proteome</keyword>
<dbReference type="PROSITE" id="PS50109">
    <property type="entry name" value="HIS_KIN"/>
    <property type="match status" value="1"/>
</dbReference>
<keyword evidence="5" id="KW-0547">Nucleotide-binding</keyword>
<keyword evidence="8" id="KW-0902">Two-component regulatory system</keyword>
<organism evidence="11 12">
    <name type="scientific">Sporichthya brevicatena</name>
    <dbReference type="NCBI Taxonomy" id="171442"/>
    <lineage>
        <taxon>Bacteria</taxon>
        <taxon>Bacillati</taxon>
        <taxon>Actinomycetota</taxon>
        <taxon>Actinomycetes</taxon>
        <taxon>Sporichthyales</taxon>
        <taxon>Sporichthyaceae</taxon>
        <taxon>Sporichthya</taxon>
    </lineage>
</organism>
<dbReference type="InterPro" id="IPR003594">
    <property type="entry name" value="HATPase_dom"/>
</dbReference>
<feature type="domain" description="Histidine kinase" evidence="10">
    <location>
        <begin position="284"/>
        <end position="382"/>
    </location>
</feature>
<dbReference type="EC" id="2.7.13.3" evidence="2"/>
<keyword evidence="6 11" id="KW-0418">Kinase</keyword>